<dbReference type="VEuPathDB" id="FungiDB:PV08_01665"/>
<dbReference type="SMART" id="SM00479">
    <property type="entry name" value="EXOIII"/>
    <property type="match status" value="1"/>
</dbReference>
<keyword evidence="5" id="KW-0540">Nuclease</keyword>
<dbReference type="GO" id="GO:0005634">
    <property type="term" value="C:nucleus"/>
    <property type="evidence" value="ECO:0007669"/>
    <property type="project" value="UniProtKB-SubCell"/>
</dbReference>
<evidence type="ECO:0000256" key="9">
    <source>
        <dbReference type="ARBA" id="ARBA00025599"/>
    </source>
</evidence>
<comment type="subcellular location">
    <subcellularLocation>
        <location evidence="1">Nucleus</location>
    </subcellularLocation>
</comment>
<dbReference type="HOGENOM" id="CLU_022453_2_1_1"/>
<sequence length="314" mass="35282">MDLAGLSSNWKKLQATLKKSENAEPSSKPANQNDLKRKREQSKAATTKPSLLPRKKLRTTRTMAQSGMGAKATVPIQDLEKSDNGVRPRPSDRTFSDKVNAGLSKSVEIGKYIAIDCEMVGVGPHPDRESALARVSIVNYNGDQVYDSYVLPQETVTDWRTFVSGVEPKHMKYARSFQEAQADVAKIMHGRVLIGHHISHDLNALKLSHPQRDIRDTARHAPYKRIHGGNGYPRLKMLASELLGFEIQEGEHSSIEDARACMLLFRRDKAAFERDHAKRWPTRPPPPPKPLDDTETQAQAPKAKKKKKKKKSKR</sequence>
<dbReference type="GO" id="GO:0000027">
    <property type="term" value="P:ribosomal large subunit assembly"/>
    <property type="evidence" value="ECO:0007669"/>
    <property type="project" value="TreeGrafter"/>
</dbReference>
<dbReference type="RefSeq" id="XP_016241302.1">
    <property type="nucleotide sequence ID" value="XM_016376026.1"/>
</dbReference>
<keyword evidence="6" id="KW-0378">Hydrolase</keyword>
<dbReference type="InterPro" id="IPR012337">
    <property type="entry name" value="RNaseH-like_sf"/>
</dbReference>
<dbReference type="FunFam" id="3.30.420.10:FF:000007">
    <property type="entry name" value="Interferon-stimulated exonuclease gene 20"/>
    <property type="match status" value="1"/>
</dbReference>
<dbReference type="InterPro" id="IPR037431">
    <property type="entry name" value="REX4_DEDDh_dom"/>
</dbReference>
<dbReference type="PANTHER" id="PTHR12801">
    <property type="entry name" value="RNA EXONUCLEASE REXO1 / RECO3 FAMILY MEMBER-RELATED"/>
    <property type="match status" value="1"/>
</dbReference>
<evidence type="ECO:0000256" key="10">
    <source>
        <dbReference type="SAM" id="MobiDB-lite"/>
    </source>
</evidence>
<name>A0A0D1Z0G8_9EURO</name>
<feature type="region of interest" description="Disordered" evidence="10">
    <location>
        <begin position="1"/>
        <end position="97"/>
    </location>
</feature>
<organism evidence="12 13">
    <name type="scientific">Exophiala spinifera</name>
    <dbReference type="NCBI Taxonomy" id="91928"/>
    <lineage>
        <taxon>Eukaryota</taxon>
        <taxon>Fungi</taxon>
        <taxon>Dikarya</taxon>
        <taxon>Ascomycota</taxon>
        <taxon>Pezizomycotina</taxon>
        <taxon>Eurotiomycetes</taxon>
        <taxon>Chaetothyriomycetidae</taxon>
        <taxon>Chaetothyriales</taxon>
        <taxon>Herpotrichiellaceae</taxon>
        <taxon>Exophiala</taxon>
    </lineage>
</organism>
<keyword evidence="8" id="KW-0539">Nucleus</keyword>
<dbReference type="GO" id="GO:0008408">
    <property type="term" value="F:3'-5' exonuclease activity"/>
    <property type="evidence" value="ECO:0007669"/>
    <property type="project" value="InterPro"/>
</dbReference>
<feature type="region of interest" description="Disordered" evidence="10">
    <location>
        <begin position="273"/>
        <end position="314"/>
    </location>
</feature>
<dbReference type="SUPFAM" id="SSF53098">
    <property type="entry name" value="Ribonuclease H-like"/>
    <property type="match status" value="1"/>
</dbReference>
<dbReference type="STRING" id="91928.A0A0D1Z0G8"/>
<dbReference type="PANTHER" id="PTHR12801:SF45">
    <property type="entry name" value="RNA EXONUCLEASE 4"/>
    <property type="match status" value="1"/>
</dbReference>
<feature type="compositionally biased region" description="Basic and acidic residues" evidence="10">
    <location>
        <begin position="78"/>
        <end position="96"/>
    </location>
</feature>
<evidence type="ECO:0000256" key="2">
    <source>
        <dbReference type="ARBA" id="ARBA00010489"/>
    </source>
</evidence>
<feature type="compositionally biased region" description="Polar residues" evidence="10">
    <location>
        <begin position="23"/>
        <end position="33"/>
    </location>
</feature>
<feature type="compositionally biased region" description="Polar residues" evidence="10">
    <location>
        <begin position="1"/>
        <end position="11"/>
    </location>
</feature>
<feature type="compositionally biased region" description="Basic residues" evidence="10">
    <location>
        <begin position="302"/>
        <end position="314"/>
    </location>
</feature>
<dbReference type="InterPro" id="IPR013520">
    <property type="entry name" value="Ribonucl_H"/>
</dbReference>
<protein>
    <recommendedName>
        <fullName evidence="3">RNA exonuclease 4</fullName>
    </recommendedName>
</protein>
<reference evidence="12 13" key="1">
    <citation type="submission" date="2015-01" db="EMBL/GenBank/DDBJ databases">
        <title>The Genome Sequence of Exophiala spinifera CBS89968.</title>
        <authorList>
            <consortium name="The Broad Institute Genomics Platform"/>
            <person name="Cuomo C."/>
            <person name="de Hoog S."/>
            <person name="Gorbushina A."/>
            <person name="Stielow B."/>
            <person name="Teixiera M."/>
            <person name="Abouelleil A."/>
            <person name="Chapman S.B."/>
            <person name="Priest M."/>
            <person name="Young S.K."/>
            <person name="Wortman J."/>
            <person name="Nusbaum C."/>
            <person name="Birren B."/>
        </authorList>
    </citation>
    <scope>NUCLEOTIDE SEQUENCE [LARGE SCALE GENOMIC DNA]</scope>
    <source>
        <strain evidence="12 13">CBS 89968</strain>
    </source>
</reference>
<dbReference type="GO" id="GO:0003676">
    <property type="term" value="F:nucleic acid binding"/>
    <property type="evidence" value="ECO:0007669"/>
    <property type="project" value="InterPro"/>
</dbReference>
<evidence type="ECO:0000313" key="12">
    <source>
        <dbReference type="EMBL" id="KIW21086.1"/>
    </source>
</evidence>
<evidence type="ECO:0000256" key="1">
    <source>
        <dbReference type="ARBA" id="ARBA00004123"/>
    </source>
</evidence>
<keyword evidence="13" id="KW-1185">Reference proteome</keyword>
<evidence type="ECO:0000256" key="7">
    <source>
        <dbReference type="ARBA" id="ARBA00022839"/>
    </source>
</evidence>
<dbReference type="GO" id="GO:0006364">
    <property type="term" value="P:rRNA processing"/>
    <property type="evidence" value="ECO:0007669"/>
    <property type="project" value="UniProtKB-KW"/>
</dbReference>
<dbReference type="InterPro" id="IPR036397">
    <property type="entry name" value="RNaseH_sf"/>
</dbReference>
<dbReference type="CDD" id="cd06144">
    <property type="entry name" value="REX4_like"/>
    <property type="match status" value="1"/>
</dbReference>
<evidence type="ECO:0000313" key="13">
    <source>
        <dbReference type="Proteomes" id="UP000053328"/>
    </source>
</evidence>
<dbReference type="AlphaFoldDB" id="A0A0D1Z0G8"/>
<dbReference type="Proteomes" id="UP000053328">
    <property type="component" value="Unassembled WGS sequence"/>
</dbReference>
<feature type="domain" description="Exonuclease" evidence="11">
    <location>
        <begin position="111"/>
        <end position="274"/>
    </location>
</feature>
<keyword evidence="4" id="KW-0698">rRNA processing</keyword>
<evidence type="ECO:0000256" key="6">
    <source>
        <dbReference type="ARBA" id="ARBA00022801"/>
    </source>
</evidence>
<evidence type="ECO:0000256" key="8">
    <source>
        <dbReference type="ARBA" id="ARBA00023242"/>
    </source>
</evidence>
<dbReference type="InterPro" id="IPR047021">
    <property type="entry name" value="REXO1/3/4-like"/>
</dbReference>
<comment type="similarity">
    <text evidence="2">Belongs to the REXO4 family.</text>
</comment>
<accession>A0A0D1Z0G8</accession>
<dbReference type="EMBL" id="KN847492">
    <property type="protein sequence ID" value="KIW21086.1"/>
    <property type="molecule type" value="Genomic_DNA"/>
</dbReference>
<dbReference type="GeneID" id="27328748"/>
<proteinExistence type="inferred from homology"/>
<dbReference type="Gene3D" id="3.30.420.10">
    <property type="entry name" value="Ribonuclease H-like superfamily/Ribonuclease H"/>
    <property type="match status" value="1"/>
</dbReference>
<evidence type="ECO:0000256" key="5">
    <source>
        <dbReference type="ARBA" id="ARBA00022722"/>
    </source>
</evidence>
<evidence type="ECO:0000256" key="3">
    <source>
        <dbReference type="ARBA" id="ARBA00016937"/>
    </source>
</evidence>
<comment type="function">
    <text evidence="9">Exoribonuclease involved in ribosome biosynthesis. Involved in the processing of ITS1, the internal transcribed spacer localized between the 18S and 5.8S rRNAs.</text>
</comment>
<gene>
    <name evidence="12" type="ORF">PV08_01665</name>
</gene>
<keyword evidence="7" id="KW-0269">Exonuclease</keyword>
<evidence type="ECO:0000259" key="11">
    <source>
        <dbReference type="SMART" id="SM00479"/>
    </source>
</evidence>
<dbReference type="Pfam" id="PF00929">
    <property type="entry name" value="RNase_T"/>
    <property type="match status" value="1"/>
</dbReference>
<evidence type="ECO:0000256" key="4">
    <source>
        <dbReference type="ARBA" id="ARBA00022552"/>
    </source>
</evidence>
<dbReference type="OrthoDB" id="8191639at2759"/>